<dbReference type="Proteomes" id="UP000199206">
    <property type="component" value="Unassembled WGS sequence"/>
</dbReference>
<dbReference type="SUPFAM" id="SSF48452">
    <property type="entry name" value="TPR-like"/>
    <property type="match status" value="1"/>
</dbReference>
<accession>A0A1H7Y667</accession>
<dbReference type="PROSITE" id="PS51257">
    <property type="entry name" value="PROKAR_LIPOPROTEIN"/>
    <property type="match status" value="1"/>
</dbReference>
<dbReference type="InterPro" id="IPR007730">
    <property type="entry name" value="SPOR-like_dom"/>
</dbReference>
<dbReference type="InterPro" id="IPR019734">
    <property type="entry name" value="TPR_rpt"/>
</dbReference>
<dbReference type="PROSITE" id="PS50005">
    <property type="entry name" value="TPR"/>
    <property type="match status" value="1"/>
</dbReference>
<evidence type="ECO:0000313" key="4">
    <source>
        <dbReference type="Proteomes" id="UP000199206"/>
    </source>
</evidence>
<dbReference type="SUPFAM" id="SSF110997">
    <property type="entry name" value="Sporulation related repeat"/>
    <property type="match status" value="1"/>
</dbReference>
<evidence type="ECO:0000259" key="2">
    <source>
        <dbReference type="PROSITE" id="PS51724"/>
    </source>
</evidence>
<dbReference type="OrthoDB" id="7388953at2"/>
<dbReference type="RefSeq" id="WP_093663549.1">
    <property type="nucleotide sequence ID" value="NZ_FOCF01000001.1"/>
</dbReference>
<feature type="domain" description="SPOR" evidence="2">
    <location>
        <begin position="334"/>
        <end position="417"/>
    </location>
</feature>
<keyword evidence="1" id="KW-0802">TPR repeat</keyword>
<dbReference type="Gene3D" id="3.30.70.1070">
    <property type="entry name" value="Sporulation related repeat"/>
    <property type="match status" value="1"/>
</dbReference>
<protein>
    <submittedName>
        <fullName evidence="3">Tetratricopeptide repeat-containing protein</fullName>
    </submittedName>
</protein>
<dbReference type="GO" id="GO:0042834">
    <property type="term" value="F:peptidoglycan binding"/>
    <property type="evidence" value="ECO:0007669"/>
    <property type="project" value="InterPro"/>
</dbReference>
<sequence>MKTRMLLVGGLSALVMGGSVVGCTAEGGRGGIASANTRSATVDARAAADNATRATRALARHDGAAAVPLAESAVALVPRNAGYRLLLGQSYLEAGRFVSARTALTDALALDPANGRVALNLALAQIATGDWAAARATLTANQATVPASDRGLALALAGDPAGGVTILTDVVRSPQTSPKARQNLALALALAGQWAAARVVASADMAPAEVDQRIEQWAAFAQPSNASDQVASLLGVHAIGDAGQPVALALNAVVSPAVAVAAADTAVTAIPPQPVATVTPAAAARPVEVAGVAFGPRREVVQSLAPALIRSDAGPTKVALAAAPVRGAERRPAATTGGAWVVQIGAFGSADVARDAWARATRRLPVLAQHGPSAMTFRARGDQFYRLSVGGFDRADADELCRRYRASGGVCFVRGNAGDRVAQWARPTETQLASRG</sequence>
<feature type="repeat" description="TPR" evidence="1">
    <location>
        <begin position="81"/>
        <end position="114"/>
    </location>
</feature>
<dbReference type="STRING" id="1166340.SAMN05192583_0117"/>
<evidence type="ECO:0000313" key="3">
    <source>
        <dbReference type="EMBL" id="SEM41630.1"/>
    </source>
</evidence>
<evidence type="ECO:0000256" key="1">
    <source>
        <dbReference type="PROSITE-ProRule" id="PRU00339"/>
    </source>
</evidence>
<dbReference type="Gene3D" id="1.25.40.10">
    <property type="entry name" value="Tetratricopeptide repeat domain"/>
    <property type="match status" value="1"/>
</dbReference>
<dbReference type="Pfam" id="PF14559">
    <property type="entry name" value="TPR_19"/>
    <property type="match status" value="1"/>
</dbReference>
<dbReference type="EMBL" id="FOCF01000001">
    <property type="protein sequence ID" value="SEM41630.1"/>
    <property type="molecule type" value="Genomic_DNA"/>
</dbReference>
<dbReference type="AlphaFoldDB" id="A0A1H7Y667"/>
<dbReference type="PROSITE" id="PS51724">
    <property type="entry name" value="SPOR"/>
    <property type="match status" value="1"/>
</dbReference>
<keyword evidence="4" id="KW-1185">Reference proteome</keyword>
<gene>
    <name evidence="3" type="ORF">SAMN05192583_0117</name>
</gene>
<organism evidence="3 4">
    <name type="scientific">Sphingomonas gellani</name>
    <dbReference type="NCBI Taxonomy" id="1166340"/>
    <lineage>
        <taxon>Bacteria</taxon>
        <taxon>Pseudomonadati</taxon>
        <taxon>Pseudomonadota</taxon>
        <taxon>Alphaproteobacteria</taxon>
        <taxon>Sphingomonadales</taxon>
        <taxon>Sphingomonadaceae</taxon>
        <taxon>Sphingomonas</taxon>
    </lineage>
</organism>
<dbReference type="InterPro" id="IPR036680">
    <property type="entry name" value="SPOR-like_sf"/>
</dbReference>
<reference evidence="4" key="1">
    <citation type="submission" date="2016-10" db="EMBL/GenBank/DDBJ databases">
        <authorList>
            <person name="Varghese N."/>
            <person name="Submissions S."/>
        </authorList>
    </citation>
    <scope>NUCLEOTIDE SEQUENCE [LARGE SCALE GENOMIC DNA]</scope>
    <source>
        <strain evidence="4">S6-262</strain>
    </source>
</reference>
<proteinExistence type="predicted"/>
<dbReference type="InterPro" id="IPR011990">
    <property type="entry name" value="TPR-like_helical_dom_sf"/>
</dbReference>
<name>A0A1H7Y667_9SPHN</name>
<dbReference type="Pfam" id="PF05036">
    <property type="entry name" value="SPOR"/>
    <property type="match status" value="1"/>
</dbReference>